<protein>
    <submittedName>
        <fullName evidence="3">Alpha/beta hydrolase</fullName>
    </submittedName>
</protein>
<dbReference type="RefSeq" id="WP_187597040.1">
    <property type="nucleotide sequence ID" value="NZ_CP060714.1"/>
</dbReference>
<dbReference type="InterPro" id="IPR000639">
    <property type="entry name" value="Epox_hydrolase-like"/>
</dbReference>
<proteinExistence type="predicted"/>
<evidence type="ECO:0000256" key="1">
    <source>
        <dbReference type="ARBA" id="ARBA00022801"/>
    </source>
</evidence>
<keyword evidence="1 3" id="KW-0378">Hydrolase</keyword>
<sequence>MAILPRFTSLGHGHTVIMVHDVDGGHLTFAPSVESLASQGYRAIAVDLPGYGYTPPIEPYNIKALAQSVRALIDALQVKAVTLVGHGMGAMVALEATMRDANLIQRLVLCAGGPPLDDASVRAWTEPRLAALEEGLSMPQVAQRVVSMQTGQKAIPEGVRLIRHALGEVHPLIYRHALQAMPAFQRNAAALAQVQVPTLLLGGAQDACMPPEALQAMAHVLQDASSITLPGIGHWPQLEAPEDFDGLVMDFLAHGRSIH</sequence>
<dbReference type="EMBL" id="CP060714">
    <property type="protein sequence ID" value="QNN56774.1"/>
    <property type="molecule type" value="Genomic_DNA"/>
</dbReference>
<gene>
    <name evidence="3" type="ORF">H9K76_20070</name>
</gene>
<dbReference type="SUPFAM" id="SSF53474">
    <property type="entry name" value="alpha/beta-Hydrolases"/>
    <property type="match status" value="1"/>
</dbReference>
<dbReference type="InterPro" id="IPR050266">
    <property type="entry name" value="AB_hydrolase_sf"/>
</dbReference>
<dbReference type="PRINTS" id="PR00412">
    <property type="entry name" value="EPOXHYDRLASE"/>
</dbReference>
<dbReference type="Gene3D" id="3.40.50.1820">
    <property type="entry name" value="alpha/beta hydrolase"/>
    <property type="match status" value="1"/>
</dbReference>
<dbReference type="GO" id="GO:0016020">
    <property type="term" value="C:membrane"/>
    <property type="evidence" value="ECO:0007669"/>
    <property type="project" value="TreeGrafter"/>
</dbReference>
<organism evidence="3 4">
    <name type="scientific">Diaphorobacter ruginosibacter</name>
    <dbReference type="NCBI Taxonomy" id="1715720"/>
    <lineage>
        <taxon>Bacteria</taxon>
        <taxon>Pseudomonadati</taxon>
        <taxon>Pseudomonadota</taxon>
        <taxon>Betaproteobacteria</taxon>
        <taxon>Burkholderiales</taxon>
        <taxon>Comamonadaceae</taxon>
        <taxon>Diaphorobacter</taxon>
    </lineage>
</organism>
<evidence type="ECO:0000313" key="3">
    <source>
        <dbReference type="EMBL" id="QNN56774.1"/>
    </source>
</evidence>
<name>A0A7G9RME9_9BURK</name>
<evidence type="ECO:0000259" key="2">
    <source>
        <dbReference type="Pfam" id="PF12697"/>
    </source>
</evidence>
<dbReference type="Pfam" id="PF12697">
    <property type="entry name" value="Abhydrolase_6"/>
    <property type="match status" value="1"/>
</dbReference>
<dbReference type="InterPro" id="IPR000073">
    <property type="entry name" value="AB_hydrolase_1"/>
</dbReference>
<reference evidence="3 4" key="1">
    <citation type="submission" date="2020-08" db="EMBL/GenBank/DDBJ databases">
        <title>Genome sequence of Diaphorobacter ruginosibacter DSM 27467T.</title>
        <authorList>
            <person name="Hyun D.-W."/>
            <person name="Bae J.-W."/>
        </authorList>
    </citation>
    <scope>NUCLEOTIDE SEQUENCE [LARGE SCALE GENOMIC DNA]</scope>
    <source>
        <strain evidence="3 4">DSM 27467</strain>
    </source>
</reference>
<dbReference type="Proteomes" id="UP000515811">
    <property type="component" value="Chromosome"/>
</dbReference>
<evidence type="ECO:0000313" key="4">
    <source>
        <dbReference type="Proteomes" id="UP000515811"/>
    </source>
</evidence>
<dbReference type="InterPro" id="IPR029058">
    <property type="entry name" value="AB_hydrolase_fold"/>
</dbReference>
<accession>A0A7G9RME9</accession>
<dbReference type="KEGG" id="drg:H9K76_20070"/>
<dbReference type="GO" id="GO:0016787">
    <property type="term" value="F:hydrolase activity"/>
    <property type="evidence" value="ECO:0007669"/>
    <property type="project" value="UniProtKB-KW"/>
</dbReference>
<dbReference type="PANTHER" id="PTHR43798:SF31">
    <property type="entry name" value="AB HYDROLASE SUPERFAMILY PROTEIN YCLE"/>
    <property type="match status" value="1"/>
</dbReference>
<feature type="domain" description="AB hydrolase-1" evidence="2">
    <location>
        <begin position="16"/>
        <end position="244"/>
    </location>
</feature>
<dbReference type="AlphaFoldDB" id="A0A7G9RME9"/>
<keyword evidence="4" id="KW-1185">Reference proteome</keyword>
<dbReference type="PRINTS" id="PR00111">
    <property type="entry name" value="ABHYDROLASE"/>
</dbReference>
<dbReference type="PANTHER" id="PTHR43798">
    <property type="entry name" value="MONOACYLGLYCEROL LIPASE"/>
    <property type="match status" value="1"/>
</dbReference>